<dbReference type="PANTHER" id="PTHR10170">
    <property type="entry name" value="HUNTINGTON DISEASE PROTEIN"/>
    <property type="match status" value="1"/>
</dbReference>
<protein>
    <submittedName>
        <fullName evidence="1">(Mediterranean fruit fly) hypothetical protein</fullName>
    </submittedName>
</protein>
<name>A0A811U1S9_CERCA</name>
<dbReference type="GO" id="GO:0005737">
    <property type="term" value="C:cytoplasm"/>
    <property type="evidence" value="ECO:0007669"/>
    <property type="project" value="TreeGrafter"/>
</dbReference>
<dbReference type="InterPro" id="IPR028426">
    <property type="entry name" value="Huntingtin_fam"/>
</dbReference>
<dbReference type="EMBL" id="CAJHJT010000001">
    <property type="protein sequence ID" value="CAD6992541.1"/>
    <property type="molecule type" value="Genomic_DNA"/>
</dbReference>
<accession>A0A811U1S9</accession>
<organism evidence="1 2">
    <name type="scientific">Ceratitis capitata</name>
    <name type="common">Mediterranean fruit fly</name>
    <name type="synonym">Tephritis capitata</name>
    <dbReference type="NCBI Taxonomy" id="7213"/>
    <lineage>
        <taxon>Eukaryota</taxon>
        <taxon>Metazoa</taxon>
        <taxon>Ecdysozoa</taxon>
        <taxon>Arthropoda</taxon>
        <taxon>Hexapoda</taxon>
        <taxon>Insecta</taxon>
        <taxon>Pterygota</taxon>
        <taxon>Neoptera</taxon>
        <taxon>Endopterygota</taxon>
        <taxon>Diptera</taxon>
        <taxon>Brachycera</taxon>
        <taxon>Muscomorpha</taxon>
        <taxon>Tephritoidea</taxon>
        <taxon>Tephritidae</taxon>
        <taxon>Ceratitis</taxon>
        <taxon>Ceratitis</taxon>
    </lineage>
</organism>
<evidence type="ECO:0000313" key="1">
    <source>
        <dbReference type="EMBL" id="CAD6992541.1"/>
    </source>
</evidence>
<sequence>MQNGKCGMQKKKGVEQNFSALAHATIILANVILKTEEIYLVNHIKLYLKNHPAVEERERSRNLQQEQQKAAHWLLDGPSTSTAAARAAASAFGSAATSSGSISEINYFAKVLCEKLEKCLDAVTGSAKTTTTTSNACGDVAYSLLVSRFVAALHEVCCRSRHKEALQSVFRLLLAESALLDKYCNFLTMDQQQTEKRGAYVGARTEAGIVDDNSSIQPPVSCVLAATWQALQLQLEVLKLLSAMKLLDPVVMLQLLKQQKQRAYQQQRGGQRELQMVTNKERVKGYDNMQRTLLSEICQQNSDARDWSVQQVRQLLESGGGAVLNFLITENFAFISDLCEVAAGEVETSGAVWLNALLQHANALNKHTIYALPPFLLNLCNASCINENYDVEVVLLSLQLLHRLHSRSKNSRALQVRLERVARRLVFNCSSAMVKRQQLLKQLRELAGERLTAKEEDGSSSTFWQQLLLDTPEYKLAAQPLAEQKQEEQQQQQQHQQQRIIDEKWLLSQLIKFSAQSDYGAEQISRILLEIQSEQKLYKIFNSSEFAVARVLRHAIRSSMEAMLAAFRNNCVQHNPHIHYMQPNPLVRVALAVLMTRISTEIATSNNSAYNRNLPIMTMVAPADATPSLEEMELEVSSSAGAPQGNVLSADGLYLCDAVTTLLECIKTVEDKALLYIESRFIEKFVREQVLRVEHVATLLGFLDWCCVQARQQLLQQQQQQHHSSDQQRSVLCLLQCIAALLQQRFIWTELNQMEKPSTATATTTGMGDAAPSIGSLLTPQQRNLLLCRVLDVLVVAARQSLQHTIFYKHYKQLAAATSGVGGVGEELIDSVTENIFNDLSAAVAADKLEANTLLQHSRDNIAEVNDVAVGRLLQAYAPQAVFIAKLIEVHANEGMNSGAVSLSASYLTGTAGKGGSSLNNVGGGALGGSGGGVGMSSVGASAVGVAAANGTQGVFDEGSGANGIQIPMDILSLIGVSVLRTHQFYAYAVTPFEIIQQQQREQRIDQLSPAKRAGQTSQATSSAAATSAAASGKLPTIPVESLSDVDILRKFVKSFVDSEDENSWLHLIGGSLRVKWGKNGTRALLPRYPLYTEIVANVSCQCTTIYGILFLWGLPKIEEAWTGQIGKLSRARLYRQELSYKKKKKNFNKDI</sequence>
<dbReference type="OrthoDB" id="10065698at2759"/>
<comment type="caution">
    <text evidence="1">The sequence shown here is derived from an EMBL/GenBank/DDBJ whole genome shotgun (WGS) entry which is preliminary data.</text>
</comment>
<dbReference type="Proteomes" id="UP000606786">
    <property type="component" value="Unassembled WGS sequence"/>
</dbReference>
<keyword evidence="2" id="KW-1185">Reference proteome</keyword>
<dbReference type="AlphaFoldDB" id="A0A811U1S9"/>
<evidence type="ECO:0000313" key="2">
    <source>
        <dbReference type="Proteomes" id="UP000606786"/>
    </source>
</evidence>
<proteinExistence type="predicted"/>
<reference evidence="1" key="1">
    <citation type="submission" date="2020-11" db="EMBL/GenBank/DDBJ databases">
        <authorList>
            <person name="Whitehead M."/>
        </authorList>
    </citation>
    <scope>NUCLEOTIDE SEQUENCE</scope>
    <source>
        <strain evidence="1">EGII</strain>
    </source>
</reference>
<gene>
    <name evidence="1" type="ORF">CCAP1982_LOCUS1390</name>
</gene>
<dbReference type="InterPro" id="IPR024613">
    <property type="entry name" value="Huntingtin_N_HEAT_rpt-2"/>
</dbReference>
<dbReference type="Pfam" id="PF12372">
    <property type="entry name" value="Htt_N-HEAT"/>
    <property type="match status" value="1"/>
</dbReference>
<dbReference type="PANTHER" id="PTHR10170:SF10">
    <property type="entry name" value="HUNTINGTIN"/>
    <property type="match status" value="1"/>
</dbReference>